<organism evidence="1 2">
    <name type="scientific">Polaribacter marinivivus</name>
    <dbReference type="NCBI Taxonomy" id="1524260"/>
    <lineage>
        <taxon>Bacteria</taxon>
        <taxon>Pseudomonadati</taxon>
        <taxon>Bacteroidota</taxon>
        <taxon>Flavobacteriia</taxon>
        <taxon>Flavobacteriales</taxon>
        <taxon>Flavobacteriaceae</taxon>
    </lineage>
</organism>
<dbReference type="EMBL" id="JBHSCY010000001">
    <property type="protein sequence ID" value="MFC4267322.1"/>
    <property type="molecule type" value="Genomic_DNA"/>
</dbReference>
<gene>
    <name evidence="1" type="ORF">ACFOWD_00260</name>
</gene>
<accession>A0ABV8R635</accession>
<name>A0ABV8R635_9FLAO</name>
<keyword evidence="2" id="KW-1185">Reference proteome</keyword>
<dbReference type="RefSeq" id="WP_377407129.1">
    <property type="nucleotide sequence ID" value="NZ_JBHSCY010000001.1"/>
</dbReference>
<proteinExistence type="predicted"/>
<comment type="caution">
    <text evidence="1">The sequence shown here is derived from an EMBL/GenBank/DDBJ whole genome shotgun (WGS) entry which is preliminary data.</text>
</comment>
<reference evidence="2" key="1">
    <citation type="journal article" date="2019" name="Int. J. Syst. Evol. Microbiol.">
        <title>The Global Catalogue of Microorganisms (GCM) 10K type strain sequencing project: providing services to taxonomists for standard genome sequencing and annotation.</title>
        <authorList>
            <consortium name="The Broad Institute Genomics Platform"/>
            <consortium name="The Broad Institute Genome Sequencing Center for Infectious Disease"/>
            <person name="Wu L."/>
            <person name="Ma J."/>
        </authorList>
    </citation>
    <scope>NUCLEOTIDE SEQUENCE [LARGE SCALE GENOMIC DNA]</scope>
    <source>
        <strain evidence="2">CECT 8655</strain>
    </source>
</reference>
<dbReference type="Proteomes" id="UP001595826">
    <property type="component" value="Unassembled WGS sequence"/>
</dbReference>
<sequence length="203" mass="23347">MKTAKYILFLFLILSCSVNKLTKKQFYILNENLYGNLKNGFPEKDTLIEIKKGKTLSIGKVAVGKGEVSNLKFGNWKKFNEKGILLTEGQYKIGKYEDCGMGGLEQVFYYYKTGIWKFFNESGELEFELEFIPKNHNIETRCEGGEKMLFGIVEDIPLKYKGRVNAKLIFELQKIEYEDPYVNTITTPLNGKVFVKTKIKQSG</sequence>
<evidence type="ECO:0000313" key="1">
    <source>
        <dbReference type="EMBL" id="MFC4267322.1"/>
    </source>
</evidence>
<evidence type="ECO:0008006" key="3">
    <source>
        <dbReference type="Google" id="ProtNLM"/>
    </source>
</evidence>
<dbReference type="PROSITE" id="PS51257">
    <property type="entry name" value="PROKAR_LIPOPROTEIN"/>
    <property type="match status" value="1"/>
</dbReference>
<protein>
    <recommendedName>
        <fullName evidence="3">Lipoprotein</fullName>
    </recommendedName>
</protein>
<evidence type="ECO:0000313" key="2">
    <source>
        <dbReference type="Proteomes" id="UP001595826"/>
    </source>
</evidence>